<evidence type="ECO:0000256" key="1">
    <source>
        <dbReference type="ARBA" id="ARBA00001755"/>
    </source>
</evidence>
<proteinExistence type="inferred from homology"/>
<evidence type="ECO:0000256" key="2">
    <source>
        <dbReference type="ARBA" id="ARBA00001974"/>
    </source>
</evidence>
<keyword evidence="15" id="KW-1185">Reference proteome</keyword>
<dbReference type="Proteomes" id="UP001596523">
    <property type="component" value="Unassembled WGS sequence"/>
</dbReference>
<feature type="domain" description="Amine oxidase" evidence="13">
    <location>
        <begin position="11"/>
        <end position="456"/>
    </location>
</feature>
<comment type="catalytic activity">
    <reaction evidence="1">
        <text>coproporphyrinogen III + 3 O2 = coproporphyrin III + 3 H2O2</text>
        <dbReference type="Rhea" id="RHEA:43436"/>
        <dbReference type="ChEBI" id="CHEBI:15379"/>
        <dbReference type="ChEBI" id="CHEBI:16240"/>
        <dbReference type="ChEBI" id="CHEBI:57309"/>
        <dbReference type="ChEBI" id="CHEBI:131725"/>
        <dbReference type="EC" id="1.3.3.15"/>
    </reaction>
    <physiologicalReaction direction="left-to-right" evidence="1">
        <dbReference type="Rhea" id="RHEA:43437"/>
    </physiologicalReaction>
</comment>
<evidence type="ECO:0000256" key="6">
    <source>
        <dbReference type="ARBA" id="ARBA00012402"/>
    </source>
</evidence>
<accession>A0ABW2JG02</accession>
<keyword evidence="12" id="KW-0963">Cytoplasm</keyword>
<reference evidence="15" key="1">
    <citation type="journal article" date="2019" name="Int. J. Syst. Evol. Microbiol.">
        <title>The Global Catalogue of Microorganisms (GCM) 10K type strain sequencing project: providing services to taxonomists for standard genome sequencing and annotation.</title>
        <authorList>
            <consortium name="The Broad Institute Genomics Platform"/>
            <consortium name="The Broad Institute Genome Sequencing Center for Infectious Disease"/>
            <person name="Wu L."/>
            <person name="Ma J."/>
        </authorList>
    </citation>
    <scope>NUCLEOTIDE SEQUENCE [LARGE SCALE GENOMIC DNA]</scope>
    <source>
        <strain evidence="15">SYNS20</strain>
    </source>
</reference>
<evidence type="ECO:0000256" key="7">
    <source>
        <dbReference type="ARBA" id="ARBA00019046"/>
    </source>
</evidence>
<dbReference type="Gene3D" id="3.90.660.20">
    <property type="entry name" value="Protoporphyrinogen oxidase, mitochondrial, domain 2"/>
    <property type="match status" value="1"/>
</dbReference>
<dbReference type="GO" id="GO:0004729">
    <property type="term" value="F:oxygen-dependent protoporphyrinogen oxidase activity"/>
    <property type="evidence" value="ECO:0007669"/>
    <property type="project" value="UniProtKB-EC"/>
</dbReference>
<sequence>MRSVIVIGGGISGLAAAWQLRDRADVTVIESTPHIGGKLRTTTIAGIPVDDGAESIMALRPEAVELAHEVGLGADLYDPAPAPTTVWTRGRLRPMPRGHVMGIPTEPRTLAGTGLLTDEGLERLCREEQLPATPLAADGDLSVAGYLAERIGQEAVDRLVEPMLGGVYAGRADRLSLRSSMPRLAAVAEQGGSIIGALRRVRAAGAPKVSPVQGVRGGTGRLPQAVAAASGARILTSTLARELQRTTSGRWRVEADTSDGPLLMEADAVILAVPAFAAAELLRGHSPLADEELSAIQHASSAVVTMAFSRAQLPCVPEGNGFLVPAVDGRTVKAASFLSNKWSWLAERAPDTFILRASIGRYGEEHQLDATDRELIRTAVSELHLAAGRLGEPVAARVTRWDRGLPQYGVGHAARVARIREAVDKLPGLEVCGAAYEGVGVAACVATGRKAAGRLLQAGSAGA</sequence>
<evidence type="ECO:0000256" key="3">
    <source>
        <dbReference type="ARBA" id="ARBA00002185"/>
    </source>
</evidence>
<dbReference type="SUPFAM" id="SSF54373">
    <property type="entry name" value="FAD-linked reductases, C-terminal domain"/>
    <property type="match status" value="1"/>
</dbReference>
<evidence type="ECO:0000259" key="13">
    <source>
        <dbReference type="Pfam" id="PF01593"/>
    </source>
</evidence>
<evidence type="ECO:0000256" key="9">
    <source>
        <dbReference type="ARBA" id="ARBA00022827"/>
    </source>
</evidence>
<dbReference type="Pfam" id="PF01593">
    <property type="entry name" value="Amino_oxidase"/>
    <property type="match status" value="1"/>
</dbReference>
<keyword evidence="9 12" id="KW-0274">FAD</keyword>
<comment type="function">
    <text evidence="3 12">Involved in coproporphyrin-dependent heme b biosynthesis. Catalyzes the oxidation of coproporphyrinogen III to coproporphyrin III.</text>
</comment>
<evidence type="ECO:0000256" key="5">
    <source>
        <dbReference type="ARBA" id="ARBA00008310"/>
    </source>
</evidence>
<comment type="pathway">
    <text evidence="4 12">Porphyrin-containing compound metabolism; protoheme biosynthesis.</text>
</comment>
<dbReference type="Gene3D" id="3.50.50.60">
    <property type="entry name" value="FAD/NAD(P)-binding domain"/>
    <property type="match status" value="1"/>
</dbReference>
<comment type="subcellular location">
    <subcellularLocation>
        <location evidence="12">Cytoplasm</location>
    </subcellularLocation>
</comment>
<evidence type="ECO:0000256" key="8">
    <source>
        <dbReference type="ARBA" id="ARBA00022630"/>
    </source>
</evidence>
<dbReference type="InterPro" id="IPR004572">
    <property type="entry name" value="Protoporphyrinogen_oxidase"/>
</dbReference>
<dbReference type="EMBL" id="JBHTCF010000004">
    <property type="protein sequence ID" value="MFC7304984.1"/>
    <property type="molecule type" value="Genomic_DNA"/>
</dbReference>
<dbReference type="RefSeq" id="WP_381829983.1">
    <property type="nucleotide sequence ID" value="NZ_JBHTCF010000004.1"/>
</dbReference>
<comment type="caution">
    <text evidence="14">The sequence shown here is derived from an EMBL/GenBank/DDBJ whole genome shotgun (WGS) entry which is preliminary data.</text>
</comment>
<dbReference type="InterPro" id="IPR050464">
    <property type="entry name" value="Zeta_carotene_desat/Oxidored"/>
</dbReference>
<keyword evidence="10 12" id="KW-0560">Oxidoreductase</keyword>
<evidence type="ECO:0000256" key="4">
    <source>
        <dbReference type="ARBA" id="ARBA00004744"/>
    </source>
</evidence>
<dbReference type="EC" id="1.3.3.15" evidence="6 12"/>
<evidence type="ECO:0000256" key="11">
    <source>
        <dbReference type="ARBA" id="ARBA00023133"/>
    </source>
</evidence>
<organism evidence="14 15">
    <name type="scientific">Streptomyces monticola</name>
    <dbReference type="NCBI Taxonomy" id="2666263"/>
    <lineage>
        <taxon>Bacteria</taxon>
        <taxon>Bacillati</taxon>
        <taxon>Actinomycetota</taxon>
        <taxon>Actinomycetes</taxon>
        <taxon>Kitasatosporales</taxon>
        <taxon>Streptomycetaceae</taxon>
        <taxon>Streptomyces</taxon>
    </lineage>
</organism>
<comment type="similarity">
    <text evidence="5 12">Belongs to the protoporphyrinogen/coproporphyrinogen oxidase family. Coproporphyrinogen III oxidase subfamily.</text>
</comment>
<evidence type="ECO:0000256" key="10">
    <source>
        <dbReference type="ARBA" id="ARBA00023002"/>
    </source>
</evidence>
<evidence type="ECO:0000313" key="15">
    <source>
        <dbReference type="Proteomes" id="UP001596523"/>
    </source>
</evidence>
<dbReference type="SUPFAM" id="SSF51905">
    <property type="entry name" value="FAD/NAD(P)-binding domain"/>
    <property type="match status" value="1"/>
</dbReference>
<dbReference type="Gene3D" id="1.10.3110.10">
    <property type="entry name" value="protoporphyrinogen ix oxidase, domain 3"/>
    <property type="match status" value="1"/>
</dbReference>
<protein>
    <recommendedName>
        <fullName evidence="7 12">Coproporphyrinogen III oxidase</fullName>
        <ecNumber evidence="6 12">1.3.3.15</ecNumber>
    </recommendedName>
</protein>
<dbReference type="InterPro" id="IPR036188">
    <property type="entry name" value="FAD/NAD-bd_sf"/>
</dbReference>
<keyword evidence="8 12" id="KW-0285">Flavoprotein</keyword>
<dbReference type="InterPro" id="IPR002937">
    <property type="entry name" value="Amino_oxidase"/>
</dbReference>
<name>A0ABW2JG02_9ACTN</name>
<evidence type="ECO:0000256" key="12">
    <source>
        <dbReference type="RuleBase" id="RU364052"/>
    </source>
</evidence>
<dbReference type="PANTHER" id="PTHR42923:SF3">
    <property type="entry name" value="PROTOPORPHYRINOGEN OXIDASE"/>
    <property type="match status" value="1"/>
</dbReference>
<keyword evidence="11 12" id="KW-0350">Heme biosynthesis</keyword>
<gene>
    <name evidence="14" type="primary">hemG</name>
    <name evidence="14" type="ORF">ACFQVC_12230</name>
</gene>
<comment type="cofactor">
    <cofactor evidence="2 12">
        <name>FAD</name>
        <dbReference type="ChEBI" id="CHEBI:57692"/>
    </cofactor>
</comment>
<dbReference type="NCBIfam" id="TIGR00562">
    <property type="entry name" value="proto_IX_ox"/>
    <property type="match status" value="1"/>
</dbReference>
<evidence type="ECO:0000313" key="14">
    <source>
        <dbReference type="EMBL" id="MFC7304984.1"/>
    </source>
</evidence>
<dbReference type="PANTHER" id="PTHR42923">
    <property type="entry name" value="PROTOPORPHYRINOGEN OXIDASE"/>
    <property type="match status" value="1"/>
</dbReference>